<dbReference type="Pfam" id="PF02386">
    <property type="entry name" value="TrkH"/>
    <property type="match status" value="1"/>
</dbReference>
<feature type="transmembrane region" description="Helical" evidence="9">
    <location>
        <begin position="69"/>
        <end position="87"/>
    </location>
</feature>
<keyword evidence="3" id="KW-0813">Transport</keyword>
<feature type="non-terminal residue" evidence="10">
    <location>
        <position position="1"/>
    </location>
</feature>
<reference evidence="10" key="1">
    <citation type="journal article" date="2020" name="mSystems">
        <title>Genome- and Community-Level Interaction Insights into Carbon Utilization and Element Cycling Functions of Hydrothermarchaeota in Hydrothermal Sediment.</title>
        <authorList>
            <person name="Zhou Z."/>
            <person name="Liu Y."/>
            <person name="Xu W."/>
            <person name="Pan J."/>
            <person name="Luo Z.H."/>
            <person name="Li M."/>
        </authorList>
    </citation>
    <scope>NUCLEOTIDE SEQUENCE [LARGE SCALE GENOMIC DNA]</scope>
    <source>
        <strain evidence="10">HyVt-85</strain>
    </source>
</reference>
<evidence type="ECO:0000313" key="10">
    <source>
        <dbReference type="EMBL" id="HHE75728.1"/>
    </source>
</evidence>
<evidence type="ECO:0000256" key="7">
    <source>
        <dbReference type="ARBA" id="ARBA00023065"/>
    </source>
</evidence>
<evidence type="ECO:0000256" key="3">
    <source>
        <dbReference type="ARBA" id="ARBA00022448"/>
    </source>
</evidence>
<keyword evidence="8 9" id="KW-0472">Membrane</keyword>
<sequence>IVFSGILFIHRMVEGVFPLTSLLRSNFHLISALTGTGFSLSNLSSLSDFDKTILAIAMVFGGAYGSTSSALKLIRVVVLFYGIFWYIKKRLAPKSAIIPFKIGKKVFDVSEVRDVAIYTTTYIILLIVGALILMLYGNSLADSLFEVASAEGNVGLSVGITSAAMPIVEKITLILEMWFGRLEIFPILIMLADILKK</sequence>
<dbReference type="GO" id="GO:0005886">
    <property type="term" value="C:plasma membrane"/>
    <property type="evidence" value="ECO:0007669"/>
    <property type="project" value="UniProtKB-SubCell"/>
</dbReference>
<evidence type="ECO:0000256" key="8">
    <source>
        <dbReference type="ARBA" id="ARBA00023136"/>
    </source>
</evidence>
<comment type="caution">
    <text evidence="10">The sequence shown here is derived from an EMBL/GenBank/DDBJ whole genome shotgun (WGS) entry which is preliminary data.</text>
</comment>
<evidence type="ECO:0000256" key="2">
    <source>
        <dbReference type="ARBA" id="ARBA00009137"/>
    </source>
</evidence>
<dbReference type="GO" id="GO:0008324">
    <property type="term" value="F:monoatomic cation transmembrane transporter activity"/>
    <property type="evidence" value="ECO:0007669"/>
    <property type="project" value="InterPro"/>
</dbReference>
<keyword evidence="7" id="KW-0406">Ion transport</keyword>
<comment type="similarity">
    <text evidence="2">Belongs to the TrkH potassium transport family.</text>
</comment>
<proteinExistence type="inferred from homology"/>
<keyword evidence="4" id="KW-1003">Cell membrane</keyword>
<gene>
    <name evidence="10" type="ORF">ENL31_01195</name>
</gene>
<name>A0A7J3TAX5_9ARCH</name>
<feature type="transmembrane region" description="Helical" evidence="9">
    <location>
        <begin position="115"/>
        <end position="136"/>
    </location>
</feature>
<evidence type="ECO:0000256" key="4">
    <source>
        <dbReference type="ARBA" id="ARBA00022475"/>
    </source>
</evidence>
<evidence type="ECO:0000256" key="5">
    <source>
        <dbReference type="ARBA" id="ARBA00022692"/>
    </source>
</evidence>
<evidence type="ECO:0000256" key="6">
    <source>
        <dbReference type="ARBA" id="ARBA00022989"/>
    </source>
</evidence>
<keyword evidence="6 9" id="KW-1133">Transmembrane helix</keyword>
<comment type="subcellular location">
    <subcellularLocation>
        <location evidence="1">Cell membrane</location>
        <topology evidence="1">Multi-pass membrane protein</topology>
    </subcellularLocation>
</comment>
<dbReference type="PANTHER" id="PTHR32024:SF2">
    <property type="entry name" value="TRK SYSTEM POTASSIUM UPTAKE PROTEIN TRKG-RELATED"/>
    <property type="match status" value="1"/>
</dbReference>
<dbReference type="Proteomes" id="UP000886130">
    <property type="component" value="Unassembled WGS sequence"/>
</dbReference>
<dbReference type="AlphaFoldDB" id="A0A7J3TAX5"/>
<dbReference type="EMBL" id="DRTM01000088">
    <property type="protein sequence ID" value="HHE75728.1"/>
    <property type="molecule type" value="Genomic_DNA"/>
</dbReference>
<keyword evidence="5 9" id="KW-0812">Transmembrane</keyword>
<dbReference type="PANTHER" id="PTHR32024">
    <property type="entry name" value="TRK SYSTEM POTASSIUM UPTAKE PROTEIN TRKG-RELATED"/>
    <property type="match status" value="1"/>
</dbReference>
<evidence type="ECO:0000256" key="1">
    <source>
        <dbReference type="ARBA" id="ARBA00004651"/>
    </source>
</evidence>
<evidence type="ECO:0000256" key="9">
    <source>
        <dbReference type="SAM" id="Phobius"/>
    </source>
</evidence>
<dbReference type="GO" id="GO:0030001">
    <property type="term" value="P:metal ion transport"/>
    <property type="evidence" value="ECO:0007669"/>
    <property type="project" value="UniProtKB-ARBA"/>
</dbReference>
<accession>A0A7J3TAX5</accession>
<dbReference type="InterPro" id="IPR003445">
    <property type="entry name" value="Cat_transpt"/>
</dbReference>
<organism evidence="10">
    <name type="scientific">Candidatus Aciduliprofundum boonei</name>
    <dbReference type="NCBI Taxonomy" id="379547"/>
    <lineage>
        <taxon>Archaea</taxon>
        <taxon>Methanobacteriati</taxon>
        <taxon>Thermoplasmatota</taxon>
        <taxon>DHVE2 group</taxon>
        <taxon>Candidatus Aciduliprofundum</taxon>
    </lineage>
</organism>
<protein>
    <submittedName>
        <fullName evidence="10">TrkH family potassium uptake protein</fullName>
    </submittedName>
</protein>